<dbReference type="GO" id="GO:0005524">
    <property type="term" value="F:ATP binding"/>
    <property type="evidence" value="ECO:0007669"/>
    <property type="project" value="UniProtKB-KW"/>
</dbReference>
<keyword evidence="4" id="KW-0479">Metal-binding</keyword>
<dbReference type="SUPFAM" id="SSF56784">
    <property type="entry name" value="HAD-like"/>
    <property type="match status" value="1"/>
</dbReference>
<keyword evidence="9 11" id="KW-1133">Transmembrane helix</keyword>
<evidence type="ECO:0000256" key="5">
    <source>
        <dbReference type="ARBA" id="ARBA00022741"/>
    </source>
</evidence>
<dbReference type="AlphaFoldDB" id="G0QQF5"/>
<keyword evidence="2" id="KW-0597">Phosphoprotein</keyword>
<dbReference type="Proteomes" id="UP000008983">
    <property type="component" value="Unassembled WGS sequence"/>
</dbReference>
<evidence type="ECO:0000256" key="4">
    <source>
        <dbReference type="ARBA" id="ARBA00022723"/>
    </source>
</evidence>
<feature type="transmembrane region" description="Helical" evidence="11">
    <location>
        <begin position="200"/>
        <end position="217"/>
    </location>
</feature>
<keyword evidence="8" id="KW-1278">Translocase</keyword>
<dbReference type="GeneID" id="14908711"/>
<evidence type="ECO:0000313" key="12">
    <source>
        <dbReference type="EMBL" id="EGR32548.1"/>
    </source>
</evidence>
<keyword evidence="7" id="KW-0460">Magnesium</keyword>
<sequence>MVTGDNPLTATYVAKQCGIMNFDGISNILDFVNSECVLNGKSFNLIKDFAKLQNHELSVSGTFFQQYMEKNSKIRKFILKQCKVYARMTPDQKQSLINLLQIDQSEYTFVGMCGDGANDCGALKEADMGISLSNTDTSIAAPFTSKIQDIACVHRLLREGRASLQTSFECFKYMALYSTIQCFTTTILYFQQSFPSDMQFLMWDLFIILPLSFLLGLSKPADKLKKNTPTCELISLDVIFSVVGQSCVERYLLETT</sequence>
<dbReference type="RefSeq" id="XP_004036534.1">
    <property type="nucleotide sequence ID" value="XM_004036486.1"/>
</dbReference>
<dbReference type="STRING" id="857967.G0QQF5"/>
<comment type="subcellular location">
    <subcellularLocation>
        <location evidence="1">Membrane</location>
        <topology evidence="1">Multi-pass membrane protein</topology>
    </subcellularLocation>
</comment>
<dbReference type="InterPro" id="IPR023214">
    <property type="entry name" value="HAD_sf"/>
</dbReference>
<evidence type="ECO:0000256" key="11">
    <source>
        <dbReference type="SAM" id="Phobius"/>
    </source>
</evidence>
<dbReference type="GO" id="GO:0019829">
    <property type="term" value="F:ATPase-coupled monoatomic cation transmembrane transporter activity"/>
    <property type="evidence" value="ECO:0007669"/>
    <property type="project" value="TreeGrafter"/>
</dbReference>
<reference evidence="12 13" key="1">
    <citation type="submission" date="2011-07" db="EMBL/GenBank/DDBJ databases">
        <authorList>
            <person name="Coyne R."/>
            <person name="Brami D."/>
            <person name="Johnson J."/>
            <person name="Hostetler J."/>
            <person name="Hannick L."/>
            <person name="Clark T."/>
            <person name="Cassidy-Hanley D."/>
            <person name="Inman J."/>
        </authorList>
    </citation>
    <scope>NUCLEOTIDE SEQUENCE [LARGE SCALE GENOMIC DNA]</scope>
    <source>
        <strain evidence="12 13">G5</strain>
    </source>
</reference>
<dbReference type="InterPro" id="IPR001757">
    <property type="entry name" value="P_typ_ATPase"/>
</dbReference>
<gene>
    <name evidence="12" type="ORF">IMG5_078190</name>
</gene>
<evidence type="ECO:0000256" key="6">
    <source>
        <dbReference type="ARBA" id="ARBA00022840"/>
    </source>
</evidence>
<dbReference type="EMBL" id="GL983630">
    <property type="protein sequence ID" value="EGR32548.1"/>
    <property type="molecule type" value="Genomic_DNA"/>
</dbReference>
<dbReference type="eggNOG" id="KOG0208">
    <property type="taxonomic scope" value="Eukaryota"/>
</dbReference>
<protein>
    <submittedName>
        <fullName evidence="12">Uncharacterized protein</fullName>
    </submittedName>
</protein>
<keyword evidence="3 11" id="KW-0812">Transmembrane</keyword>
<dbReference type="GO" id="GO:0140358">
    <property type="term" value="F:P-type transmembrane transporter activity"/>
    <property type="evidence" value="ECO:0007669"/>
    <property type="project" value="InterPro"/>
</dbReference>
<dbReference type="InParanoid" id="G0QQF5"/>
<dbReference type="Gene3D" id="3.40.50.1000">
    <property type="entry name" value="HAD superfamily/HAD-like"/>
    <property type="match status" value="1"/>
</dbReference>
<keyword evidence="10 11" id="KW-0472">Membrane</keyword>
<dbReference type="GO" id="GO:0046872">
    <property type="term" value="F:metal ion binding"/>
    <property type="evidence" value="ECO:0007669"/>
    <property type="project" value="UniProtKB-KW"/>
</dbReference>
<dbReference type="PANTHER" id="PTHR45630:SF8">
    <property type="entry name" value="CATION-TRANSPORTING ATPASE"/>
    <property type="match status" value="1"/>
</dbReference>
<evidence type="ECO:0000256" key="9">
    <source>
        <dbReference type="ARBA" id="ARBA00022989"/>
    </source>
</evidence>
<dbReference type="SUPFAM" id="SSF81665">
    <property type="entry name" value="Calcium ATPase, transmembrane domain M"/>
    <property type="match status" value="1"/>
</dbReference>
<evidence type="ECO:0000313" key="13">
    <source>
        <dbReference type="Proteomes" id="UP000008983"/>
    </source>
</evidence>
<accession>G0QQF5</accession>
<keyword evidence="13" id="KW-1185">Reference proteome</keyword>
<keyword evidence="5" id="KW-0547">Nucleotide-binding</keyword>
<dbReference type="InterPro" id="IPR006544">
    <property type="entry name" value="P-type_TPase_V"/>
</dbReference>
<proteinExistence type="predicted"/>
<evidence type="ECO:0000256" key="8">
    <source>
        <dbReference type="ARBA" id="ARBA00022967"/>
    </source>
</evidence>
<dbReference type="PANTHER" id="PTHR45630">
    <property type="entry name" value="CATION-TRANSPORTING ATPASE-RELATED"/>
    <property type="match status" value="1"/>
</dbReference>
<keyword evidence="6" id="KW-0067">ATP-binding</keyword>
<dbReference type="NCBIfam" id="TIGR01494">
    <property type="entry name" value="ATPase_P-type"/>
    <property type="match status" value="1"/>
</dbReference>
<name>G0QQF5_ICHMU</name>
<evidence type="ECO:0000256" key="3">
    <source>
        <dbReference type="ARBA" id="ARBA00022692"/>
    </source>
</evidence>
<dbReference type="GO" id="GO:0016887">
    <property type="term" value="F:ATP hydrolysis activity"/>
    <property type="evidence" value="ECO:0007669"/>
    <property type="project" value="InterPro"/>
</dbReference>
<dbReference type="GO" id="GO:0016020">
    <property type="term" value="C:membrane"/>
    <property type="evidence" value="ECO:0007669"/>
    <property type="project" value="UniProtKB-SubCell"/>
</dbReference>
<evidence type="ECO:0000256" key="10">
    <source>
        <dbReference type="ARBA" id="ARBA00023136"/>
    </source>
</evidence>
<evidence type="ECO:0000256" key="1">
    <source>
        <dbReference type="ARBA" id="ARBA00004141"/>
    </source>
</evidence>
<dbReference type="InterPro" id="IPR023298">
    <property type="entry name" value="ATPase_P-typ_TM_dom_sf"/>
</dbReference>
<organism evidence="12 13">
    <name type="scientific">Ichthyophthirius multifiliis</name>
    <name type="common">White spot disease agent</name>
    <name type="synonym">Ich</name>
    <dbReference type="NCBI Taxonomy" id="5932"/>
    <lineage>
        <taxon>Eukaryota</taxon>
        <taxon>Sar</taxon>
        <taxon>Alveolata</taxon>
        <taxon>Ciliophora</taxon>
        <taxon>Intramacronucleata</taxon>
        <taxon>Oligohymenophorea</taxon>
        <taxon>Hymenostomatida</taxon>
        <taxon>Ophryoglenina</taxon>
        <taxon>Ichthyophthirius</taxon>
    </lineage>
</organism>
<dbReference type="OrthoDB" id="289856at2759"/>
<dbReference type="InterPro" id="IPR036412">
    <property type="entry name" value="HAD-like_sf"/>
</dbReference>
<evidence type="ECO:0000256" key="2">
    <source>
        <dbReference type="ARBA" id="ARBA00022553"/>
    </source>
</evidence>
<evidence type="ECO:0000256" key="7">
    <source>
        <dbReference type="ARBA" id="ARBA00022842"/>
    </source>
</evidence>